<gene>
    <name evidence="1" type="ORF">LCGC14_2472710</name>
</gene>
<feature type="non-terminal residue" evidence="1">
    <location>
        <position position="21"/>
    </location>
</feature>
<accession>A0A0F9B9W8</accession>
<dbReference type="AlphaFoldDB" id="A0A0F9B9W8"/>
<organism evidence="1">
    <name type="scientific">marine sediment metagenome</name>
    <dbReference type="NCBI Taxonomy" id="412755"/>
    <lineage>
        <taxon>unclassified sequences</taxon>
        <taxon>metagenomes</taxon>
        <taxon>ecological metagenomes</taxon>
    </lineage>
</organism>
<protein>
    <submittedName>
        <fullName evidence="1">Uncharacterized protein</fullName>
    </submittedName>
</protein>
<name>A0A0F9B9W8_9ZZZZ</name>
<comment type="caution">
    <text evidence="1">The sequence shown here is derived from an EMBL/GenBank/DDBJ whole genome shotgun (WGS) entry which is preliminary data.</text>
</comment>
<reference evidence="1" key="1">
    <citation type="journal article" date="2015" name="Nature">
        <title>Complex archaea that bridge the gap between prokaryotes and eukaryotes.</title>
        <authorList>
            <person name="Spang A."/>
            <person name="Saw J.H."/>
            <person name="Jorgensen S.L."/>
            <person name="Zaremba-Niedzwiedzka K."/>
            <person name="Martijn J."/>
            <person name="Lind A.E."/>
            <person name="van Eijk R."/>
            <person name="Schleper C."/>
            <person name="Guy L."/>
            <person name="Ettema T.J."/>
        </authorList>
    </citation>
    <scope>NUCLEOTIDE SEQUENCE</scope>
</reference>
<proteinExistence type="predicted"/>
<dbReference type="EMBL" id="LAZR01038761">
    <property type="protein sequence ID" value="KKL18724.1"/>
    <property type="molecule type" value="Genomic_DNA"/>
</dbReference>
<sequence length="21" mass="2518">MQTLWDFSTFAIGYTPDYFLT</sequence>
<evidence type="ECO:0000313" key="1">
    <source>
        <dbReference type="EMBL" id="KKL18724.1"/>
    </source>
</evidence>